<dbReference type="GO" id="GO:0016491">
    <property type="term" value="F:oxidoreductase activity"/>
    <property type="evidence" value="ECO:0007669"/>
    <property type="project" value="UniProtKB-KW"/>
</dbReference>
<evidence type="ECO:0000256" key="2">
    <source>
        <dbReference type="ARBA" id="ARBA00023002"/>
    </source>
</evidence>
<keyword evidence="2" id="KW-0560">Oxidoreductase</keyword>
<dbReference type="Gene3D" id="3.30.360.10">
    <property type="entry name" value="Dihydrodipicolinate Reductase, domain 2"/>
    <property type="match status" value="1"/>
</dbReference>
<protein>
    <submittedName>
        <fullName evidence="5">Putative dehydrogenase</fullName>
    </submittedName>
</protein>
<accession>A0A7W9LPY6</accession>
<comment type="caution">
    <text evidence="5">The sequence shown here is derived from an EMBL/GenBank/DDBJ whole genome shotgun (WGS) entry which is preliminary data.</text>
</comment>
<organism evidence="5 6">
    <name type="scientific">Jiangella mangrovi</name>
    <dbReference type="NCBI Taxonomy" id="1524084"/>
    <lineage>
        <taxon>Bacteria</taxon>
        <taxon>Bacillati</taxon>
        <taxon>Actinomycetota</taxon>
        <taxon>Actinomycetes</taxon>
        <taxon>Jiangellales</taxon>
        <taxon>Jiangellaceae</taxon>
        <taxon>Jiangella</taxon>
    </lineage>
</organism>
<feature type="domain" description="Gfo/Idh/MocA-like oxidoreductase N-terminal" evidence="3">
    <location>
        <begin position="24"/>
        <end position="140"/>
    </location>
</feature>
<proteinExistence type="inferred from homology"/>
<dbReference type="PANTHER" id="PTHR43708">
    <property type="entry name" value="CONSERVED EXPRESSED OXIDOREDUCTASE (EUROFUNG)"/>
    <property type="match status" value="1"/>
</dbReference>
<dbReference type="InterPro" id="IPR051317">
    <property type="entry name" value="Gfo/Idh/MocA_oxidoreduct"/>
</dbReference>
<gene>
    <name evidence="5" type="ORF">HD601_006272</name>
</gene>
<keyword evidence="6" id="KW-1185">Reference proteome</keyword>
<reference evidence="5 6" key="1">
    <citation type="submission" date="2020-08" db="EMBL/GenBank/DDBJ databases">
        <title>Sequencing the genomes of 1000 actinobacteria strains.</title>
        <authorList>
            <person name="Klenk H.-P."/>
        </authorList>
    </citation>
    <scope>NUCLEOTIDE SEQUENCE [LARGE SCALE GENOMIC DNA]</scope>
    <source>
        <strain evidence="5 6">DSM 102122</strain>
    </source>
</reference>
<dbReference type="InterPro" id="IPR055170">
    <property type="entry name" value="GFO_IDH_MocA-like_dom"/>
</dbReference>
<evidence type="ECO:0000259" key="4">
    <source>
        <dbReference type="Pfam" id="PF22725"/>
    </source>
</evidence>
<dbReference type="Pfam" id="PF01408">
    <property type="entry name" value="GFO_IDH_MocA"/>
    <property type="match status" value="1"/>
</dbReference>
<dbReference type="SUPFAM" id="SSF55347">
    <property type="entry name" value="Glyceraldehyde-3-phosphate dehydrogenase-like, C-terminal domain"/>
    <property type="match status" value="1"/>
</dbReference>
<dbReference type="InterPro" id="IPR000683">
    <property type="entry name" value="Gfo/Idh/MocA-like_OxRdtase_N"/>
</dbReference>
<feature type="domain" description="GFO/IDH/MocA-like oxidoreductase" evidence="4">
    <location>
        <begin position="150"/>
        <end position="269"/>
    </location>
</feature>
<evidence type="ECO:0000313" key="5">
    <source>
        <dbReference type="EMBL" id="MBB5791697.1"/>
    </source>
</evidence>
<dbReference type="AlphaFoldDB" id="A0A7W9LPY6"/>
<sequence length="361" mass="38512">MIHELAAVAAEVRPALAPGSAKPIAVVGAGAIVDVGHLPAYRAAGLDVAGLTDLDPDRARTVAARHGVPRVYADVDELLADDAVEVVDVAVPGPAQPPLVERALRSGRHVLAQKPLAPDPATGRRLVSLASSLGLVLTVNQQLRYDEGIAAAHAMVARGWVGRVHSVTFEVRIHTDWSPWPWLLDSPRLEVSYHSIHYHDVVRWFLGEPDAVFCAAGRAPGQRAVAETSTVTAYLFAEGVRALVIADHNTTRAAPSATFQVDGSDGVIRGTLGLLYDYPHGRPDTLELHSDVLGTDGWVPYPVTRRWIPDAFAGPMLALLAHAAGGPEPVTSARDNVGTLELVEALYRSQQTGEAQHLRPT</sequence>
<dbReference type="PANTHER" id="PTHR43708:SF5">
    <property type="entry name" value="CONSERVED EXPRESSED OXIDOREDUCTASE (EUROFUNG)-RELATED"/>
    <property type="match status" value="1"/>
</dbReference>
<evidence type="ECO:0000259" key="3">
    <source>
        <dbReference type="Pfam" id="PF01408"/>
    </source>
</evidence>
<dbReference type="InterPro" id="IPR036291">
    <property type="entry name" value="NAD(P)-bd_dom_sf"/>
</dbReference>
<dbReference type="SUPFAM" id="SSF51735">
    <property type="entry name" value="NAD(P)-binding Rossmann-fold domains"/>
    <property type="match status" value="1"/>
</dbReference>
<dbReference type="EMBL" id="JACHMM010000001">
    <property type="protein sequence ID" value="MBB5791697.1"/>
    <property type="molecule type" value="Genomic_DNA"/>
</dbReference>
<dbReference type="GO" id="GO:0000166">
    <property type="term" value="F:nucleotide binding"/>
    <property type="evidence" value="ECO:0007669"/>
    <property type="project" value="InterPro"/>
</dbReference>
<evidence type="ECO:0000313" key="6">
    <source>
        <dbReference type="Proteomes" id="UP000542813"/>
    </source>
</evidence>
<evidence type="ECO:0000256" key="1">
    <source>
        <dbReference type="ARBA" id="ARBA00010928"/>
    </source>
</evidence>
<dbReference type="Pfam" id="PF22725">
    <property type="entry name" value="GFO_IDH_MocA_C3"/>
    <property type="match status" value="1"/>
</dbReference>
<dbReference type="RefSeq" id="WP_184828666.1">
    <property type="nucleotide sequence ID" value="NZ_JACHMM010000001.1"/>
</dbReference>
<name>A0A7W9LPY6_9ACTN</name>
<comment type="similarity">
    <text evidence="1">Belongs to the Gfo/Idh/MocA family.</text>
</comment>
<dbReference type="Proteomes" id="UP000542813">
    <property type="component" value="Unassembled WGS sequence"/>
</dbReference>
<dbReference type="Gene3D" id="3.40.50.720">
    <property type="entry name" value="NAD(P)-binding Rossmann-like Domain"/>
    <property type="match status" value="1"/>
</dbReference>